<name>A0AAW1BFZ1_CROAD</name>
<dbReference type="PANTHER" id="PTHR24019:SF11">
    <property type="entry name" value="ERYTHROFERRONE"/>
    <property type="match status" value="1"/>
</dbReference>
<dbReference type="InterPro" id="IPR052136">
    <property type="entry name" value="Adipolin/Erythroferrone-rel"/>
</dbReference>
<evidence type="ECO:0000256" key="6">
    <source>
        <dbReference type="ARBA" id="ARBA00023157"/>
    </source>
</evidence>
<dbReference type="GO" id="GO:0005615">
    <property type="term" value="C:extracellular space"/>
    <property type="evidence" value="ECO:0007669"/>
    <property type="project" value="TreeGrafter"/>
</dbReference>
<evidence type="ECO:0000259" key="14">
    <source>
        <dbReference type="PROSITE" id="PS50871"/>
    </source>
</evidence>
<evidence type="ECO:0000256" key="8">
    <source>
        <dbReference type="ARBA" id="ARBA00023278"/>
    </source>
</evidence>
<keyword evidence="3" id="KW-0964">Secreted</keyword>
<comment type="caution">
    <text evidence="15">The sequence shown here is derived from an EMBL/GenBank/DDBJ whole genome shotgun (WGS) entry which is preliminary data.</text>
</comment>
<proteinExistence type="inferred from homology"/>
<keyword evidence="16" id="KW-1185">Reference proteome</keyword>
<evidence type="ECO:0000256" key="4">
    <source>
        <dbReference type="ARBA" id="ARBA00022702"/>
    </source>
</evidence>
<keyword evidence="7" id="KW-0325">Glycoprotein</keyword>
<organism evidence="15 16">
    <name type="scientific">Crotalus adamanteus</name>
    <name type="common">Eastern diamondback rattlesnake</name>
    <dbReference type="NCBI Taxonomy" id="8729"/>
    <lineage>
        <taxon>Eukaryota</taxon>
        <taxon>Metazoa</taxon>
        <taxon>Chordata</taxon>
        <taxon>Craniata</taxon>
        <taxon>Vertebrata</taxon>
        <taxon>Euteleostomi</taxon>
        <taxon>Lepidosauria</taxon>
        <taxon>Squamata</taxon>
        <taxon>Bifurcata</taxon>
        <taxon>Unidentata</taxon>
        <taxon>Episquamata</taxon>
        <taxon>Toxicofera</taxon>
        <taxon>Serpentes</taxon>
        <taxon>Colubroidea</taxon>
        <taxon>Viperidae</taxon>
        <taxon>Crotalinae</taxon>
        <taxon>Crotalus</taxon>
    </lineage>
</organism>
<dbReference type="Proteomes" id="UP001474421">
    <property type="component" value="Unassembled WGS sequence"/>
</dbReference>
<gene>
    <name evidence="15" type="ORF">NXF25_011734</name>
</gene>
<comment type="subcellular location">
    <subcellularLocation>
        <location evidence="1">Secreted</location>
    </subcellularLocation>
</comment>
<dbReference type="GO" id="GO:0046628">
    <property type="term" value="P:positive regulation of insulin receptor signaling pathway"/>
    <property type="evidence" value="ECO:0007669"/>
    <property type="project" value="TreeGrafter"/>
</dbReference>
<keyword evidence="4" id="KW-0372">Hormone</keyword>
<dbReference type="PANTHER" id="PTHR24019">
    <property type="entry name" value="ADIPOLIN"/>
    <property type="match status" value="1"/>
</dbReference>
<evidence type="ECO:0000256" key="10">
    <source>
        <dbReference type="ARBA" id="ARBA00070142"/>
    </source>
</evidence>
<keyword evidence="5" id="KW-0732">Signal</keyword>
<evidence type="ECO:0000256" key="2">
    <source>
        <dbReference type="ARBA" id="ARBA00022441"/>
    </source>
</evidence>
<keyword evidence="2" id="KW-0880">Kelch repeat</keyword>
<evidence type="ECO:0000256" key="5">
    <source>
        <dbReference type="ARBA" id="ARBA00022729"/>
    </source>
</evidence>
<dbReference type="GO" id="GO:0045721">
    <property type="term" value="P:negative regulation of gluconeogenesis"/>
    <property type="evidence" value="ECO:0007669"/>
    <property type="project" value="TreeGrafter"/>
</dbReference>
<reference evidence="15 16" key="1">
    <citation type="journal article" date="2024" name="Proc. Natl. Acad. Sci. U.S.A.">
        <title>The genetic regulatory architecture and epigenomic basis for age-related changes in rattlesnake venom.</title>
        <authorList>
            <person name="Hogan M.P."/>
            <person name="Holding M.L."/>
            <person name="Nystrom G.S."/>
            <person name="Colston T.J."/>
            <person name="Bartlett D.A."/>
            <person name="Mason A.J."/>
            <person name="Ellsworth S.A."/>
            <person name="Rautsaw R.M."/>
            <person name="Lawrence K.C."/>
            <person name="Strickland J.L."/>
            <person name="He B."/>
            <person name="Fraser P."/>
            <person name="Margres M.J."/>
            <person name="Gilbert D.M."/>
            <person name="Gibbs H.L."/>
            <person name="Parkinson C.L."/>
            <person name="Rokyta D.R."/>
        </authorList>
    </citation>
    <scope>NUCLEOTIDE SEQUENCE [LARGE SCALE GENOMIC DNA]</scope>
    <source>
        <strain evidence="15">DRR0105</strain>
    </source>
</reference>
<keyword evidence="6" id="KW-1015">Disulfide bond</keyword>
<protein>
    <recommendedName>
        <fullName evidence="10">Erythroferrone</fullName>
    </recommendedName>
    <alternativeName>
        <fullName evidence="12">Complement C1q tumor necrosis factor-related protein 15</fullName>
    </alternativeName>
    <alternativeName>
        <fullName evidence="11">Myonectin</fullName>
    </alternativeName>
</protein>
<dbReference type="GO" id="GO:0005179">
    <property type="term" value="F:hormone activity"/>
    <property type="evidence" value="ECO:0007669"/>
    <property type="project" value="UniProtKB-KW"/>
</dbReference>
<evidence type="ECO:0000313" key="16">
    <source>
        <dbReference type="Proteomes" id="UP001474421"/>
    </source>
</evidence>
<dbReference type="Pfam" id="PF01344">
    <property type="entry name" value="Kelch_1"/>
    <property type="match status" value="1"/>
</dbReference>
<dbReference type="FunFam" id="2.60.120.40:FF:000024">
    <property type="entry name" value="erythroferrone isoform X2"/>
    <property type="match status" value="1"/>
</dbReference>
<dbReference type="PROSITE" id="PS50871">
    <property type="entry name" value="C1Q"/>
    <property type="match status" value="1"/>
</dbReference>
<keyword evidence="8" id="KW-0379">Hydroxylation</keyword>
<dbReference type="InterPro" id="IPR008983">
    <property type="entry name" value="Tumour_necrosis_fac-like_dom"/>
</dbReference>
<evidence type="ECO:0000256" key="12">
    <source>
        <dbReference type="ARBA" id="ARBA00082823"/>
    </source>
</evidence>
<dbReference type="Gene3D" id="2.120.10.80">
    <property type="entry name" value="Kelch-type beta propeller"/>
    <property type="match status" value="1"/>
</dbReference>
<dbReference type="Gene3D" id="2.60.120.40">
    <property type="match status" value="1"/>
</dbReference>
<evidence type="ECO:0000256" key="1">
    <source>
        <dbReference type="ARBA" id="ARBA00004613"/>
    </source>
</evidence>
<evidence type="ECO:0000256" key="9">
    <source>
        <dbReference type="ARBA" id="ARBA00038198"/>
    </source>
</evidence>
<dbReference type="AlphaFoldDB" id="A0AAW1BFZ1"/>
<dbReference type="InterPro" id="IPR015915">
    <property type="entry name" value="Kelch-typ_b-propeller"/>
</dbReference>
<dbReference type="InterPro" id="IPR001073">
    <property type="entry name" value="C1q_dom"/>
</dbReference>
<accession>A0AAW1BFZ1</accession>
<dbReference type="SMART" id="SM00612">
    <property type="entry name" value="Kelch"/>
    <property type="match status" value="4"/>
</dbReference>
<feature type="compositionally biased region" description="Polar residues" evidence="13">
    <location>
        <begin position="355"/>
        <end position="375"/>
    </location>
</feature>
<dbReference type="SUPFAM" id="SSF117281">
    <property type="entry name" value="Kelch motif"/>
    <property type="match status" value="1"/>
</dbReference>
<sequence length="640" mass="72551">MPVKKLIRIGKIILYWEHLKSFPSTELEPFAEYYHDQYLQNMLSSEPLIQESEACKVIIARHRSTAENKPFVQQRLKALPQKLEEVLVVVGGRALEENEEDEQPASLSRNFAFYNTNTKTWIALPDFPDYNKWGFSMIALNNNIYITGGSRGSQNDTWSTTQSWCFCLKKGVWKSIAPMLKPRTNHASAVLNGEIYAIGGTTMDIVEVECYDPYNDSWCFVSPALKYVSNFAIAGCLGKLYLIGSCAIKYNTLTLQCYNPAIDVWSIIASPFLPKYLSAPCCASLHGVIYLIGDNTKKVFVYDPDANIWQKVQQLHTLHENGGMVPLGAMLFCASTVENEKQEDRRNQEKAPRWNETSSLPLPSSQDSENTPQKIHSSDSRNAWMLLMNNEVRSKKMNKNKSRKIKFGIPSLLESAESAQPRPDASTITQEKLLREFQLLLKGIIRKQERINMKTSSKKCQHGEARDGKEENFFPQNRVPLIKSRERIEAAFHCQTQKNISVDRRSLQELQLYYIPKKGELFHRGLGLNLNNGQYMAPVSGYYIFSARLYVVPQIHPTKYQSRAQDRLRLLICVESLCRQKSSLETVSSLDKASGYFTISVSGILFLQAGQYASVFIDNATGSSFIVRSGSDFRGILLGI</sequence>
<dbReference type="GO" id="GO:0046326">
    <property type="term" value="P:positive regulation of D-glucose import"/>
    <property type="evidence" value="ECO:0007669"/>
    <property type="project" value="TreeGrafter"/>
</dbReference>
<dbReference type="EMBL" id="JAOTOJ010000005">
    <property type="protein sequence ID" value="KAK9401020.1"/>
    <property type="molecule type" value="Genomic_DNA"/>
</dbReference>
<feature type="region of interest" description="Disordered" evidence="13">
    <location>
        <begin position="341"/>
        <end position="381"/>
    </location>
</feature>
<feature type="compositionally biased region" description="Basic and acidic residues" evidence="13">
    <location>
        <begin position="341"/>
        <end position="353"/>
    </location>
</feature>
<comment type="similarity">
    <text evidence="9">Belongs to the adipolin/erythroferrone family.</text>
</comment>
<evidence type="ECO:0000256" key="3">
    <source>
        <dbReference type="ARBA" id="ARBA00022525"/>
    </source>
</evidence>
<evidence type="ECO:0000256" key="13">
    <source>
        <dbReference type="SAM" id="MobiDB-lite"/>
    </source>
</evidence>
<evidence type="ECO:0000256" key="7">
    <source>
        <dbReference type="ARBA" id="ARBA00023180"/>
    </source>
</evidence>
<feature type="domain" description="C1q" evidence="14">
    <location>
        <begin position="485"/>
        <end position="640"/>
    </location>
</feature>
<evidence type="ECO:0000256" key="11">
    <source>
        <dbReference type="ARBA" id="ARBA00081312"/>
    </source>
</evidence>
<dbReference type="InterPro" id="IPR006652">
    <property type="entry name" value="Kelch_1"/>
</dbReference>
<evidence type="ECO:0000313" key="15">
    <source>
        <dbReference type="EMBL" id="KAK9401020.1"/>
    </source>
</evidence>
<dbReference type="SUPFAM" id="SSF49842">
    <property type="entry name" value="TNF-like"/>
    <property type="match status" value="1"/>
</dbReference>